<evidence type="ECO:0008006" key="4">
    <source>
        <dbReference type="Google" id="ProtNLM"/>
    </source>
</evidence>
<feature type="region of interest" description="Disordered" evidence="1">
    <location>
        <begin position="71"/>
        <end position="95"/>
    </location>
</feature>
<gene>
    <name evidence="2" type="ORF">COM45_03975</name>
</gene>
<evidence type="ECO:0000313" key="2">
    <source>
        <dbReference type="EMBL" id="PCC83508.1"/>
    </source>
</evidence>
<proteinExistence type="predicted"/>
<evidence type="ECO:0000256" key="1">
    <source>
        <dbReference type="SAM" id="MobiDB-lite"/>
    </source>
</evidence>
<name>A0A2A4AN10_9CORY</name>
<dbReference type="AlphaFoldDB" id="A0A2A4AN10"/>
<sequence>MTSPIAQVKDAISSGTTTRAGIAHVTGLKIGTVNLVISHLLSTGELNAETLNSCPTSGCGSCTAAAHCGTASANPGRKRGPVLLSLRRPRPAPAS</sequence>
<accession>A0A2A4AN10</accession>
<comment type="caution">
    <text evidence="2">The sequence shown here is derived from an EMBL/GenBank/DDBJ whole genome shotgun (WGS) entry which is preliminary data.</text>
</comment>
<evidence type="ECO:0000313" key="3">
    <source>
        <dbReference type="Proteomes" id="UP000218690"/>
    </source>
</evidence>
<reference evidence="2 3" key="1">
    <citation type="submission" date="2017-09" db="EMBL/GenBank/DDBJ databases">
        <title>Draft Genome Sequence of Corynebacterium accolens AH4003.</title>
        <authorList>
            <person name="Chen Y."/>
            <person name="Oosthuysen W.F."/>
            <person name="Kelley S."/>
            <person name="Horswill A."/>
        </authorList>
    </citation>
    <scope>NUCLEOTIDE SEQUENCE [LARGE SCALE GENOMIC DNA]</scope>
    <source>
        <strain evidence="2 3">AH4003</strain>
    </source>
</reference>
<protein>
    <recommendedName>
        <fullName evidence="4">Transcriptional regulator HTH-type FeoC domain-containing protein</fullName>
    </recommendedName>
</protein>
<dbReference type="Proteomes" id="UP000218690">
    <property type="component" value="Unassembled WGS sequence"/>
</dbReference>
<dbReference type="EMBL" id="NWBP01000011">
    <property type="protein sequence ID" value="PCC83508.1"/>
    <property type="molecule type" value="Genomic_DNA"/>
</dbReference>
<organism evidence="2 3">
    <name type="scientific">Corynebacterium accolens</name>
    <dbReference type="NCBI Taxonomy" id="38284"/>
    <lineage>
        <taxon>Bacteria</taxon>
        <taxon>Bacillati</taxon>
        <taxon>Actinomycetota</taxon>
        <taxon>Actinomycetes</taxon>
        <taxon>Mycobacteriales</taxon>
        <taxon>Corynebacteriaceae</taxon>
        <taxon>Corynebacterium</taxon>
    </lineage>
</organism>